<evidence type="ECO:0000313" key="4">
    <source>
        <dbReference type="Proteomes" id="UP000617340"/>
    </source>
</evidence>
<evidence type="ECO:0000256" key="2">
    <source>
        <dbReference type="SAM" id="MobiDB-lite"/>
    </source>
</evidence>
<protein>
    <recommendedName>
        <fullName evidence="5">Cyclin-dependent kinase 5 activator</fullName>
    </recommendedName>
</protein>
<dbReference type="GO" id="GO:0007411">
    <property type="term" value="P:axon guidance"/>
    <property type="evidence" value="ECO:0007669"/>
    <property type="project" value="TreeGrafter"/>
</dbReference>
<feature type="region of interest" description="Disordered" evidence="2">
    <location>
        <begin position="777"/>
        <end position="937"/>
    </location>
</feature>
<gene>
    <name evidence="3" type="ORF">HZH68_014525</name>
</gene>
<dbReference type="AlphaFoldDB" id="A0A834J8Q5"/>
<comment type="caution">
    <text evidence="3">The sequence shown here is derived from an EMBL/GenBank/DDBJ whole genome shotgun (WGS) entry which is preliminary data.</text>
</comment>
<dbReference type="GO" id="GO:0030426">
    <property type="term" value="C:growth cone"/>
    <property type="evidence" value="ECO:0007669"/>
    <property type="project" value="TreeGrafter"/>
</dbReference>
<dbReference type="GO" id="GO:0016533">
    <property type="term" value="C:protein kinase 5 complex"/>
    <property type="evidence" value="ECO:0007669"/>
    <property type="project" value="InterPro"/>
</dbReference>
<dbReference type="Pfam" id="PF03261">
    <property type="entry name" value="CDK5_activator"/>
    <property type="match status" value="1"/>
</dbReference>
<dbReference type="PANTHER" id="PTHR23401">
    <property type="entry name" value="CYCLIN DEPENDANT KINASE-5 ACTIVATOR"/>
    <property type="match status" value="1"/>
</dbReference>
<organism evidence="3 4">
    <name type="scientific">Vespula germanica</name>
    <name type="common">German yellow jacket</name>
    <name type="synonym">Paravespula germanica</name>
    <dbReference type="NCBI Taxonomy" id="30212"/>
    <lineage>
        <taxon>Eukaryota</taxon>
        <taxon>Metazoa</taxon>
        <taxon>Ecdysozoa</taxon>
        <taxon>Arthropoda</taxon>
        <taxon>Hexapoda</taxon>
        <taxon>Insecta</taxon>
        <taxon>Pterygota</taxon>
        <taxon>Neoptera</taxon>
        <taxon>Endopterygota</taxon>
        <taxon>Hymenoptera</taxon>
        <taxon>Apocrita</taxon>
        <taxon>Aculeata</taxon>
        <taxon>Vespoidea</taxon>
        <taxon>Vespidae</taxon>
        <taxon>Vespinae</taxon>
        <taxon>Vespula</taxon>
    </lineage>
</organism>
<dbReference type="SUPFAM" id="SSF47954">
    <property type="entry name" value="Cyclin-like"/>
    <property type="match status" value="1"/>
</dbReference>
<dbReference type="Gene3D" id="1.10.472.10">
    <property type="entry name" value="Cyclin-like"/>
    <property type="match status" value="1"/>
</dbReference>
<feature type="compositionally biased region" description="Basic and acidic residues" evidence="2">
    <location>
        <begin position="535"/>
        <end position="564"/>
    </location>
</feature>
<feature type="compositionally biased region" description="Basic and acidic residues" evidence="2">
    <location>
        <begin position="615"/>
        <end position="641"/>
    </location>
</feature>
<dbReference type="InterPro" id="IPR004944">
    <property type="entry name" value="CDK5_activator"/>
</dbReference>
<feature type="compositionally biased region" description="Basic and acidic residues" evidence="2">
    <location>
        <begin position="779"/>
        <end position="788"/>
    </location>
</feature>
<evidence type="ECO:0000313" key="3">
    <source>
        <dbReference type="EMBL" id="KAF7383768.1"/>
    </source>
</evidence>
<dbReference type="GO" id="GO:0019901">
    <property type="term" value="F:protein kinase binding"/>
    <property type="evidence" value="ECO:0007669"/>
    <property type="project" value="TreeGrafter"/>
</dbReference>
<dbReference type="GO" id="GO:0005737">
    <property type="term" value="C:cytoplasm"/>
    <property type="evidence" value="ECO:0007669"/>
    <property type="project" value="TreeGrafter"/>
</dbReference>
<feature type="region of interest" description="Disordered" evidence="2">
    <location>
        <begin position="406"/>
        <end position="439"/>
    </location>
</feature>
<evidence type="ECO:0000256" key="1">
    <source>
        <dbReference type="ARBA" id="ARBA00010175"/>
    </source>
</evidence>
<dbReference type="InterPro" id="IPR036915">
    <property type="entry name" value="Cyclin-like_sf"/>
</dbReference>
<feature type="compositionally biased region" description="Low complexity" evidence="2">
    <location>
        <begin position="244"/>
        <end position="272"/>
    </location>
</feature>
<dbReference type="Proteomes" id="UP000617340">
    <property type="component" value="Unassembled WGS sequence"/>
</dbReference>
<dbReference type="GO" id="GO:0061575">
    <property type="term" value="F:cyclin-dependent protein serine/threonine kinase activator activity"/>
    <property type="evidence" value="ECO:0007669"/>
    <property type="project" value="InterPro"/>
</dbReference>
<proteinExistence type="inferred from homology"/>
<feature type="compositionally biased region" description="Polar residues" evidence="2">
    <location>
        <begin position="796"/>
        <end position="808"/>
    </location>
</feature>
<accession>A0A834J8Q5</accession>
<feature type="region of interest" description="Disordered" evidence="2">
    <location>
        <begin position="470"/>
        <end position="662"/>
    </location>
</feature>
<feature type="compositionally biased region" description="Basic and acidic residues" evidence="2">
    <location>
        <begin position="223"/>
        <end position="237"/>
    </location>
</feature>
<reference evidence="3" key="1">
    <citation type="journal article" date="2020" name="G3 (Bethesda)">
        <title>High-Quality Assemblies for Three Invasive Social Wasps from the &lt;i&gt;Vespula&lt;/i&gt; Genus.</title>
        <authorList>
            <person name="Harrop T.W.R."/>
            <person name="Guhlin J."/>
            <person name="McLaughlin G.M."/>
            <person name="Permina E."/>
            <person name="Stockwell P."/>
            <person name="Gilligan J."/>
            <person name="Le Lec M.F."/>
            <person name="Gruber M.A.M."/>
            <person name="Quinn O."/>
            <person name="Lovegrove M."/>
            <person name="Duncan E.J."/>
            <person name="Remnant E.J."/>
            <person name="Van Eeckhoven J."/>
            <person name="Graham B."/>
            <person name="Knapp R.A."/>
            <person name="Langford K.W."/>
            <person name="Kronenberg Z."/>
            <person name="Press M.O."/>
            <person name="Eacker S.M."/>
            <person name="Wilson-Rankin E.E."/>
            <person name="Purcell J."/>
            <person name="Lester P.J."/>
            <person name="Dearden P.K."/>
        </authorList>
    </citation>
    <scope>NUCLEOTIDE SEQUENCE</scope>
    <source>
        <strain evidence="3">Linc-1</strain>
    </source>
</reference>
<feature type="region of interest" description="Disordered" evidence="2">
    <location>
        <begin position="191"/>
        <end position="288"/>
    </location>
</feature>
<feature type="compositionally biased region" description="Basic and acidic residues" evidence="2">
    <location>
        <begin position="407"/>
        <end position="435"/>
    </location>
</feature>
<feature type="region of interest" description="Disordered" evidence="2">
    <location>
        <begin position="703"/>
        <end position="749"/>
    </location>
</feature>
<name>A0A834J8Q5_VESGE</name>
<feature type="compositionally biased region" description="Basic and acidic residues" evidence="2">
    <location>
        <begin position="652"/>
        <end position="662"/>
    </location>
</feature>
<feature type="compositionally biased region" description="Basic and acidic residues" evidence="2">
    <location>
        <begin position="901"/>
        <end position="935"/>
    </location>
</feature>
<dbReference type="PANTHER" id="PTHR23401:SF0">
    <property type="entry name" value="CYCLIN-DEPENDENT KINASE 5 ACTIVATOR"/>
    <property type="match status" value="1"/>
</dbReference>
<feature type="compositionally biased region" description="Basic and acidic residues" evidence="2">
    <location>
        <begin position="509"/>
        <end position="522"/>
    </location>
</feature>
<keyword evidence="4" id="KW-1185">Reference proteome</keyword>
<evidence type="ECO:0008006" key="5">
    <source>
        <dbReference type="Google" id="ProtNLM"/>
    </source>
</evidence>
<dbReference type="EMBL" id="JACSDZ010000018">
    <property type="protein sequence ID" value="KAF7383768.1"/>
    <property type="molecule type" value="Genomic_DNA"/>
</dbReference>
<sequence>MTMMTTMENDANSNISFYEYTVVVVRTTIATSGSEPASQPAAGCWLAGKRIGGIDPVGSSRGLTDVAFINPANVVFVYMLVRELVDGDEASERELRATVLTCLYLSYSYMGNEISYPLKPFLVEDSKDKFWDRCLLIVNRLSSEMLRINSEPGFFTEIFAELKFNDNPKYLIRLAEPTSVAVYLEVASNGVSSSPESRYPPRRLDGATHTCGCASTRTAATSRRSDDGRHDDEELRSQLDPSASTSASTSTSTLQRQQETQQQQQQQQPQKQHPIHQDITIQGGRCPSCGQRRKEEIVYTIEDLDAIEAPPLESTRTPPPSASRTCSCEVSSSVVDASIDDGDRAELRKYRSVEARWANTSFLSPDDAIWDLKKHASEGTEFRWALHTSSTDVDLARKAKCSCHNLTPEEKKPHDGVQRGDLRKHHSAETDKWSVKPDYLAPPMHDLRKHSSDDTRMAREARWTLQIPEVLPNPKPRCTCPKAKTLPPSPSPVEPPKLVEEQSEDRVEEEIPKEKEQPERRMVYSKSLTPEEPDAPSHERPELKKHASEGSRLIKQEKVKERPKLVRSAHQTKSILGITGMSKKWEQKETVASPTEDSRKPRAKWAMKPHFSLPAEKKESRWSRGDSADSGKSKSLRERPRYSIRRSMSPDPDPRQMTRLENRIVRRLISPEITVTNAKWAPYEDASPLPNVGVKKREQKHISEIKWTPYDGSPSDASGGPIREPTIEPEEPKSWSPFHNVTPTHCPPLATTQARTEEEDFRWRFLNQVSPFPIYQGAWKDESPEKTPIKRAPSPIESSPVWSPQVPTTPVKRQRSQQQQLSVQAYSPTQQRKSIVKERRGASKKKAALRARSESGYQLEDRLAPPPHTIVRASSEEPKGRQRPQLLRSKALLEVPTTMDPSKRSLSEEVPRMRSRELARGPNRARSEEVPKYKDPWFANEDDEATELRQYVTTV</sequence>
<comment type="similarity">
    <text evidence="1">Belongs to the cyclin-dependent kinase 5 activator family.</text>
</comment>